<dbReference type="PANTHER" id="PTHR33529">
    <property type="entry name" value="SLR0882 PROTEIN-RELATED"/>
    <property type="match status" value="1"/>
</dbReference>
<feature type="transmembrane region" description="Helical" evidence="6">
    <location>
        <begin position="58"/>
        <end position="88"/>
    </location>
</feature>
<feature type="transmembrane region" description="Helical" evidence="6">
    <location>
        <begin position="20"/>
        <end position="46"/>
    </location>
</feature>
<evidence type="ECO:0000256" key="6">
    <source>
        <dbReference type="SAM" id="Phobius"/>
    </source>
</evidence>
<feature type="transmembrane region" description="Helical" evidence="6">
    <location>
        <begin position="109"/>
        <end position="130"/>
    </location>
</feature>
<dbReference type="AlphaFoldDB" id="A0A2W2AU39"/>
<dbReference type="Pfam" id="PF03739">
    <property type="entry name" value="LptF_LptG"/>
    <property type="match status" value="1"/>
</dbReference>
<accession>A0A2W2AU39</accession>
<dbReference type="GO" id="GO:0015920">
    <property type="term" value="P:lipopolysaccharide transport"/>
    <property type="evidence" value="ECO:0007669"/>
    <property type="project" value="TreeGrafter"/>
</dbReference>
<dbReference type="EMBL" id="QKTW01000024">
    <property type="protein sequence ID" value="PZF71484.1"/>
    <property type="molecule type" value="Genomic_DNA"/>
</dbReference>
<comment type="caution">
    <text evidence="7">The sequence shown here is derived from an EMBL/GenBank/DDBJ whole genome shotgun (WGS) entry which is preliminary data.</text>
</comment>
<evidence type="ECO:0000256" key="5">
    <source>
        <dbReference type="ARBA" id="ARBA00023136"/>
    </source>
</evidence>
<dbReference type="PANTHER" id="PTHR33529:SF6">
    <property type="entry name" value="YJGP_YJGQ FAMILY PERMEASE"/>
    <property type="match status" value="1"/>
</dbReference>
<feature type="transmembrane region" description="Helical" evidence="6">
    <location>
        <begin position="446"/>
        <end position="465"/>
    </location>
</feature>
<evidence type="ECO:0000313" key="8">
    <source>
        <dbReference type="Proteomes" id="UP000248745"/>
    </source>
</evidence>
<dbReference type="Proteomes" id="UP000248745">
    <property type="component" value="Unassembled WGS sequence"/>
</dbReference>
<evidence type="ECO:0000313" key="7">
    <source>
        <dbReference type="EMBL" id="PZF71484.1"/>
    </source>
</evidence>
<organism evidence="7 8">
    <name type="scientific">Taibaiella soli</name>
    <dbReference type="NCBI Taxonomy" id="1649169"/>
    <lineage>
        <taxon>Bacteria</taxon>
        <taxon>Pseudomonadati</taxon>
        <taxon>Bacteroidota</taxon>
        <taxon>Chitinophagia</taxon>
        <taxon>Chitinophagales</taxon>
        <taxon>Chitinophagaceae</taxon>
        <taxon>Taibaiella</taxon>
    </lineage>
</organism>
<keyword evidence="5 6" id="KW-0472">Membrane</keyword>
<evidence type="ECO:0000256" key="2">
    <source>
        <dbReference type="ARBA" id="ARBA00022475"/>
    </source>
</evidence>
<name>A0A2W2AU39_9BACT</name>
<sequence>MLLRFAGKSPRHLIKKLDLLLIRSYIGPFIVTFFVTLFVLVMQFFWLYMDELIGKGLGIWMILQLLVLMATTLVPLALPLAVLLASIMTFGNMGENFELVAIKASGISLLRFMQPLLIFIIGLSGLAFLFNNNIIPVANLKALSLLYDLRNSKPTLNIRAGQFNNDIEGFSIYVGAKDKDGKTIHDVKIYDQSTGMGNTSLVLAEKGEMIPSPDKQFLIFRLHDGWRYVEDEKSGNAHVQTRMHFGQWDKVFDLSGFKMNRTNEDLFKNAYQMLNVSQLNKQIDSQRKMIVRSANMTNVYMMPYLSFLNPEKPGQLLKEKLKTVDSTKMRSYGKEGFIGLVPDSMRGRIAQFSTNNIRNMKSMLDVTVSDHKNNVEILQKYDVEWHRKFSLSFACILLFLIGAPLGAIIRKGGLGMPMIIAVVFFLVWYIITITGEKLSKTGALPAWIGMWMSTAMLLPIAFVLIRQARNDSQIFSKEWYGRIWRAIIKTFPTRKKKKLA</sequence>
<protein>
    <recommendedName>
        <fullName evidence="9">YjgP/YjgQ family permease</fullName>
    </recommendedName>
</protein>
<keyword evidence="4 6" id="KW-1133">Transmembrane helix</keyword>
<gene>
    <name evidence="7" type="ORF">DN068_18125</name>
</gene>
<keyword evidence="2" id="KW-1003">Cell membrane</keyword>
<evidence type="ECO:0000256" key="4">
    <source>
        <dbReference type="ARBA" id="ARBA00022989"/>
    </source>
</evidence>
<feature type="transmembrane region" description="Helical" evidence="6">
    <location>
        <begin position="389"/>
        <end position="409"/>
    </location>
</feature>
<proteinExistence type="predicted"/>
<evidence type="ECO:0000256" key="1">
    <source>
        <dbReference type="ARBA" id="ARBA00004651"/>
    </source>
</evidence>
<dbReference type="OrthoDB" id="1096108at2"/>
<dbReference type="GO" id="GO:0043190">
    <property type="term" value="C:ATP-binding cassette (ABC) transporter complex"/>
    <property type="evidence" value="ECO:0007669"/>
    <property type="project" value="TreeGrafter"/>
</dbReference>
<dbReference type="InterPro" id="IPR005495">
    <property type="entry name" value="LptG/LptF_permease"/>
</dbReference>
<keyword evidence="3 6" id="KW-0812">Transmembrane</keyword>
<evidence type="ECO:0000256" key="3">
    <source>
        <dbReference type="ARBA" id="ARBA00022692"/>
    </source>
</evidence>
<feature type="transmembrane region" description="Helical" evidence="6">
    <location>
        <begin position="416"/>
        <end position="434"/>
    </location>
</feature>
<comment type="subcellular location">
    <subcellularLocation>
        <location evidence="1">Cell membrane</location>
        <topology evidence="1">Multi-pass membrane protein</topology>
    </subcellularLocation>
</comment>
<reference evidence="7 8" key="1">
    <citation type="submission" date="2018-06" db="EMBL/GenBank/DDBJ databases">
        <title>Mucibacter soli gen. nov., sp. nov., a new member of the family Chitinophagaceae producing mucin.</title>
        <authorList>
            <person name="Kim M.-K."/>
            <person name="Park S."/>
            <person name="Kim T.-S."/>
            <person name="Joung Y."/>
            <person name="Han J.-H."/>
            <person name="Kim S.B."/>
        </authorList>
    </citation>
    <scope>NUCLEOTIDE SEQUENCE [LARGE SCALE GENOMIC DNA]</scope>
    <source>
        <strain evidence="7 8">R1-15</strain>
    </source>
</reference>
<keyword evidence="8" id="KW-1185">Reference proteome</keyword>
<evidence type="ECO:0008006" key="9">
    <source>
        <dbReference type="Google" id="ProtNLM"/>
    </source>
</evidence>